<dbReference type="AlphaFoldDB" id="A0A5B0RIC8"/>
<name>A0A5B0RIC8_PUCGR</name>
<sequence length="75" mass="8204">QSTSINPPLASLVGIQSHILRPESANSTIDTCSHQHFDRGNRLTPVATEPLELGLRQSIPTLQSRRSFEAHATDT</sequence>
<evidence type="ECO:0000313" key="2">
    <source>
        <dbReference type="Proteomes" id="UP000325313"/>
    </source>
</evidence>
<reference evidence="1 2" key="1">
    <citation type="submission" date="2019-05" db="EMBL/GenBank/DDBJ databases">
        <title>Emergence of the Ug99 lineage of the wheat stem rust pathogen through somatic hybridization.</title>
        <authorList>
            <person name="Li F."/>
            <person name="Upadhyaya N.M."/>
            <person name="Sperschneider J."/>
            <person name="Matny O."/>
            <person name="Nguyen-Phuc H."/>
            <person name="Mago R."/>
            <person name="Raley C."/>
            <person name="Miller M.E."/>
            <person name="Silverstein K.A.T."/>
            <person name="Henningsen E."/>
            <person name="Hirsch C.D."/>
            <person name="Visser B."/>
            <person name="Pretorius Z.A."/>
            <person name="Steffenson B.J."/>
            <person name="Schwessinger B."/>
            <person name="Dodds P.N."/>
            <person name="Figueroa M."/>
        </authorList>
    </citation>
    <scope>NUCLEOTIDE SEQUENCE [LARGE SCALE GENOMIC DNA]</scope>
    <source>
        <strain evidence="1 2">Ug99</strain>
    </source>
</reference>
<gene>
    <name evidence="1" type="ORF">PGTUg99_032469</name>
</gene>
<comment type="caution">
    <text evidence="1">The sequence shown here is derived from an EMBL/GenBank/DDBJ whole genome shotgun (WGS) entry which is preliminary data.</text>
</comment>
<evidence type="ECO:0000313" key="1">
    <source>
        <dbReference type="EMBL" id="KAA1124715.1"/>
    </source>
</evidence>
<dbReference type="EMBL" id="VDEP01000203">
    <property type="protein sequence ID" value="KAA1124715.1"/>
    <property type="molecule type" value="Genomic_DNA"/>
</dbReference>
<proteinExistence type="predicted"/>
<organism evidence="1 2">
    <name type="scientific">Puccinia graminis f. sp. tritici</name>
    <dbReference type="NCBI Taxonomy" id="56615"/>
    <lineage>
        <taxon>Eukaryota</taxon>
        <taxon>Fungi</taxon>
        <taxon>Dikarya</taxon>
        <taxon>Basidiomycota</taxon>
        <taxon>Pucciniomycotina</taxon>
        <taxon>Pucciniomycetes</taxon>
        <taxon>Pucciniales</taxon>
        <taxon>Pucciniaceae</taxon>
        <taxon>Puccinia</taxon>
    </lineage>
</organism>
<feature type="non-terminal residue" evidence="1">
    <location>
        <position position="1"/>
    </location>
</feature>
<protein>
    <submittedName>
        <fullName evidence="1">Uncharacterized protein</fullName>
    </submittedName>
</protein>
<accession>A0A5B0RIC8</accession>
<dbReference type="Proteomes" id="UP000325313">
    <property type="component" value="Unassembled WGS sequence"/>
</dbReference>